<dbReference type="NCBIfam" id="TIGR00676">
    <property type="entry name" value="fadh2"/>
    <property type="match status" value="1"/>
</dbReference>
<dbReference type="EMBL" id="UOFS01000012">
    <property type="protein sequence ID" value="VAW92281.1"/>
    <property type="molecule type" value="Genomic_DNA"/>
</dbReference>
<comment type="cofactor">
    <cofactor evidence="1">
        <name>FAD</name>
        <dbReference type="ChEBI" id="CHEBI:57692"/>
    </cofactor>
</comment>
<evidence type="ECO:0000256" key="10">
    <source>
        <dbReference type="ARBA" id="ARBA00034478"/>
    </source>
</evidence>
<dbReference type="EC" id="1.5.1.54" evidence="11"/>
<keyword evidence="9" id="KW-0486">Methionine biosynthesis</keyword>
<keyword evidence="7 12" id="KW-0560">Oxidoreductase</keyword>
<dbReference type="PANTHER" id="PTHR45754">
    <property type="entry name" value="METHYLENETETRAHYDROFOLATE REDUCTASE"/>
    <property type="match status" value="1"/>
</dbReference>
<dbReference type="SUPFAM" id="SSF51730">
    <property type="entry name" value="FAD-linked oxidoreductase"/>
    <property type="match status" value="1"/>
</dbReference>
<comment type="similarity">
    <text evidence="3">Belongs to the methylenetetrahydrofolate reductase family.</text>
</comment>
<accession>A0A3B0ZKQ6</accession>
<dbReference type="InterPro" id="IPR029041">
    <property type="entry name" value="FAD-linked_oxidoreductase-like"/>
</dbReference>
<evidence type="ECO:0000313" key="12">
    <source>
        <dbReference type="EMBL" id="VAW92281.1"/>
    </source>
</evidence>
<evidence type="ECO:0000256" key="3">
    <source>
        <dbReference type="ARBA" id="ARBA00006743"/>
    </source>
</evidence>
<dbReference type="GO" id="GO:0071949">
    <property type="term" value="F:FAD binding"/>
    <property type="evidence" value="ECO:0007669"/>
    <property type="project" value="TreeGrafter"/>
</dbReference>
<evidence type="ECO:0000256" key="5">
    <source>
        <dbReference type="ARBA" id="ARBA00022630"/>
    </source>
</evidence>
<evidence type="ECO:0000256" key="4">
    <source>
        <dbReference type="ARBA" id="ARBA00022605"/>
    </source>
</evidence>
<dbReference type="GO" id="GO:0106312">
    <property type="term" value="F:methylenetetrahydrofolate reductase (NADH) activity"/>
    <property type="evidence" value="ECO:0007669"/>
    <property type="project" value="UniProtKB-EC"/>
</dbReference>
<evidence type="ECO:0000256" key="2">
    <source>
        <dbReference type="ARBA" id="ARBA00004777"/>
    </source>
</evidence>
<evidence type="ECO:0000256" key="7">
    <source>
        <dbReference type="ARBA" id="ARBA00023002"/>
    </source>
</evidence>
<protein>
    <recommendedName>
        <fullName evidence="11">methylenetetrahydrofolate reductase (NADH)</fullName>
        <ecNumber evidence="11">1.5.1.54</ecNumber>
    </recommendedName>
</protein>
<evidence type="ECO:0000256" key="8">
    <source>
        <dbReference type="ARBA" id="ARBA00023027"/>
    </source>
</evidence>
<comment type="pathway">
    <text evidence="10">Amino-acid biosynthesis; L-methionine biosynthesis via de novo pathway.</text>
</comment>
<sequence length="281" mass="31285">MDSQKQFERTFSFEFFPPRTAEAAKKLVDTRDKLATLKPRYFSVTFGAGGSTQKGTLEAVLDIRKAGHDAAPHISCIGTEKSVIAELLNTYKDNGIKHIVALRGDMPSGSHDVGDFQHASQLISFIRETTGDHFHIEVAAYPELHPQSPSVQSEIKYFKEKVDAGANSALTQFFYNPDAYYRYIDDCEKNNINIPIVPGIAPITNYTNLARFADNCGAEIPRWILKRLIDFGDDRAAIYDFGLEVVTKLCQDLLDNGAPGLHFYTMNGAKASTALWKNLNL</sequence>
<dbReference type="GO" id="GO:0009086">
    <property type="term" value="P:methionine biosynthetic process"/>
    <property type="evidence" value="ECO:0007669"/>
    <property type="project" value="UniProtKB-KW"/>
</dbReference>
<dbReference type="UniPathway" id="UPA00193"/>
<evidence type="ECO:0000256" key="11">
    <source>
        <dbReference type="ARBA" id="ARBA00034529"/>
    </source>
</evidence>
<evidence type="ECO:0000256" key="9">
    <source>
        <dbReference type="ARBA" id="ARBA00023167"/>
    </source>
</evidence>
<gene>
    <name evidence="12" type="ORF">MNBD_GAMMA22-320</name>
</gene>
<dbReference type="PANTHER" id="PTHR45754:SF3">
    <property type="entry name" value="METHYLENETETRAHYDROFOLATE REDUCTASE (NADPH)"/>
    <property type="match status" value="1"/>
</dbReference>
<comment type="pathway">
    <text evidence="2">One-carbon metabolism; tetrahydrofolate interconversion.</text>
</comment>
<reference evidence="12" key="1">
    <citation type="submission" date="2018-06" db="EMBL/GenBank/DDBJ databases">
        <authorList>
            <person name="Zhirakovskaya E."/>
        </authorList>
    </citation>
    <scope>NUCLEOTIDE SEQUENCE</scope>
</reference>
<dbReference type="Pfam" id="PF02219">
    <property type="entry name" value="MTHFR"/>
    <property type="match status" value="1"/>
</dbReference>
<keyword evidence="5" id="KW-0285">Flavoprotein</keyword>
<evidence type="ECO:0000256" key="1">
    <source>
        <dbReference type="ARBA" id="ARBA00001974"/>
    </source>
</evidence>
<dbReference type="CDD" id="cd00537">
    <property type="entry name" value="MTHFR"/>
    <property type="match status" value="1"/>
</dbReference>
<dbReference type="GO" id="GO:0035999">
    <property type="term" value="P:tetrahydrofolate interconversion"/>
    <property type="evidence" value="ECO:0007669"/>
    <property type="project" value="UniProtKB-UniPathway"/>
</dbReference>
<organism evidence="12">
    <name type="scientific">hydrothermal vent metagenome</name>
    <dbReference type="NCBI Taxonomy" id="652676"/>
    <lineage>
        <taxon>unclassified sequences</taxon>
        <taxon>metagenomes</taxon>
        <taxon>ecological metagenomes</taxon>
    </lineage>
</organism>
<dbReference type="GO" id="GO:0005829">
    <property type="term" value="C:cytosol"/>
    <property type="evidence" value="ECO:0007669"/>
    <property type="project" value="InterPro"/>
</dbReference>
<keyword evidence="4" id="KW-0028">Amino-acid biosynthesis</keyword>
<keyword evidence="6" id="KW-0274">FAD</keyword>
<dbReference type="InterPro" id="IPR004620">
    <property type="entry name" value="MTHF_reductase_bac"/>
</dbReference>
<name>A0A3B0ZKQ6_9ZZZZ</name>
<dbReference type="Gene3D" id="3.20.20.220">
    <property type="match status" value="1"/>
</dbReference>
<dbReference type="AlphaFoldDB" id="A0A3B0ZKQ6"/>
<keyword evidence="8" id="KW-0520">NAD</keyword>
<evidence type="ECO:0000256" key="6">
    <source>
        <dbReference type="ARBA" id="ARBA00022827"/>
    </source>
</evidence>
<proteinExistence type="inferred from homology"/>
<dbReference type="InterPro" id="IPR003171">
    <property type="entry name" value="Mehydrof_redctse-like"/>
</dbReference>